<evidence type="ECO:0000313" key="3">
    <source>
        <dbReference type="Proteomes" id="UP000694240"/>
    </source>
</evidence>
<dbReference type="PANTHER" id="PTHR31111:SF106">
    <property type="entry name" value="F-BOX ASSOCIATED UBIQUITINATION EFFECTOR FAMILY PROTEIN"/>
    <property type="match status" value="1"/>
</dbReference>
<feature type="domain" description="F-box" evidence="1">
    <location>
        <begin position="21"/>
        <end position="67"/>
    </location>
</feature>
<dbReference type="InterPro" id="IPR001810">
    <property type="entry name" value="F-box_dom"/>
</dbReference>
<dbReference type="EMBL" id="JAEFBK010000013">
    <property type="protein sequence ID" value="KAG7533295.1"/>
    <property type="molecule type" value="Genomic_DNA"/>
</dbReference>
<gene>
    <name evidence="2" type="ORF">ISN45_Aa08g009330</name>
</gene>
<keyword evidence="3" id="KW-1185">Reference proteome</keyword>
<dbReference type="AlphaFoldDB" id="A0A8T1XHM2"/>
<proteinExistence type="predicted"/>
<dbReference type="PANTHER" id="PTHR31111">
    <property type="entry name" value="BNAA05G37150D PROTEIN-RELATED"/>
    <property type="match status" value="1"/>
</dbReference>
<protein>
    <submittedName>
        <fullName evidence="2">F-box domain</fullName>
    </submittedName>
</protein>
<name>A0A8T1XHM2_9BRAS</name>
<evidence type="ECO:0000313" key="2">
    <source>
        <dbReference type="EMBL" id="KAG7533295.1"/>
    </source>
</evidence>
<evidence type="ECO:0000259" key="1">
    <source>
        <dbReference type="PROSITE" id="PS50181"/>
    </source>
</evidence>
<accession>A0A8T1XHM2</accession>
<dbReference type="PROSITE" id="PS50181">
    <property type="entry name" value="FBOX"/>
    <property type="match status" value="1"/>
</dbReference>
<dbReference type="Pfam" id="PF00646">
    <property type="entry name" value="F-box"/>
    <property type="match status" value="1"/>
</dbReference>
<sequence>MESKKAKLATKKISEYLRTSRGSLDPIPHDLIPDILKKLHVKTLARFICISKQYASIIRNKDFKKSYLIKSYTHPQSLIFTFDDNIYKKRVFFFTFDHHIL</sequence>
<comment type="caution">
    <text evidence="2">The sequence shown here is derived from an EMBL/GenBank/DDBJ whole genome shotgun (WGS) entry which is preliminary data.</text>
</comment>
<organism evidence="2 3">
    <name type="scientific">Arabidopsis thaliana x Arabidopsis arenosa</name>
    <dbReference type="NCBI Taxonomy" id="1240361"/>
    <lineage>
        <taxon>Eukaryota</taxon>
        <taxon>Viridiplantae</taxon>
        <taxon>Streptophyta</taxon>
        <taxon>Embryophyta</taxon>
        <taxon>Tracheophyta</taxon>
        <taxon>Spermatophyta</taxon>
        <taxon>Magnoliopsida</taxon>
        <taxon>eudicotyledons</taxon>
        <taxon>Gunneridae</taxon>
        <taxon>Pentapetalae</taxon>
        <taxon>rosids</taxon>
        <taxon>malvids</taxon>
        <taxon>Brassicales</taxon>
        <taxon>Brassicaceae</taxon>
        <taxon>Camelineae</taxon>
        <taxon>Arabidopsis</taxon>
    </lineage>
</organism>
<reference evidence="2 3" key="1">
    <citation type="submission" date="2020-12" db="EMBL/GenBank/DDBJ databases">
        <title>Concerted genomic and epigenomic changes stabilize Arabidopsis allopolyploids.</title>
        <authorList>
            <person name="Chen Z."/>
        </authorList>
    </citation>
    <scope>NUCLEOTIDE SEQUENCE [LARGE SCALE GENOMIC DNA]</scope>
    <source>
        <strain evidence="2">Allo738</strain>
        <tissue evidence="2">Leaf</tissue>
    </source>
</reference>
<dbReference type="Proteomes" id="UP000694240">
    <property type="component" value="Chromosome 13"/>
</dbReference>